<feature type="transmembrane region" description="Helical" evidence="1">
    <location>
        <begin position="211"/>
        <end position="228"/>
    </location>
</feature>
<keyword evidence="1" id="KW-0472">Membrane</keyword>
<feature type="transmembrane region" description="Helical" evidence="1">
    <location>
        <begin position="356"/>
        <end position="373"/>
    </location>
</feature>
<keyword evidence="1" id="KW-0812">Transmembrane</keyword>
<dbReference type="RefSeq" id="WP_092129464.1">
    <property type="nucleotide sequence ID" value="NZ_FMYU01000012.1"/>
</dbReference>
<feature type="transmembrane region" description="Helical" evidence="1">
    <location>
        <begin position="111"/>
        <end position="130"/>
    </location>
</feature>
<keyword evidence="4" id="KW-1185">Reference proteome</keyword>
<dbReference type="AlphaFoldDB" id="A0A1G6QL17"/>
<accession>A0A1G6QL17</accession>
<feature type="transmembrane region" description="Helical" evidence="1">
    <location>
        <begin position="136"/>
        <end position="157"/>
    </location>
</feature>
<feature type="transmembrane region" description="Helical" evidence="1">
    <location>
        <begin position="307"/>
        <end position="326"/>
    </location>
</feature>
<proteinExistence type="predicted"/>
<feature type="transmembrane region" description="Helical" evidence="1">
    <location>
        <begin position="333"/>
        <end position="350"/>
    </location>
</feature>
<feature type="transmembrane region" description="Helical" evidence="1">
    <location>
        <begin position="249"/>
        <end position="276"/>
    </location>
</feature>
<evidence type="ECO:0000259" key="2">
    <source>
        <dbReference type="Pfam" id="PF21436"/>
    </source>
</evidence>
<dbReference type="Gene3D" id="3.40.1380.40">
    <property type="match status" value="1"/>
</dbReference>
<evidence type="ECO:0000313" key="4">
    <source>
        <dbReference type="Proteomes" id="UP000199411"/>
    </source>
</evidence>
<reference evidence="4" key="1">
    <citation type="submission" date="2016-10" db="EMBL/GenBank/DDBJ databases">
        <authorList>
            <person name="Varghese N."/>
            <person name="Submissions S."/>
        </authorList>
    </citation>
    <scope>NUCLEOTIDE SEQUENCE [LARGE SCALE GENOMIC DNA]</scope>
    <source>
        <strain evidence="4">DSM 8415</strain>
    </source>
</reference>
<sequence length="677" mass="78389">MSRKKVLISLLIICIAISLGLAYRFYSLYVWNQNPSKYYYKGNALYTEYDAFYYSYYAKAFNEGLYKPLKQDPLRFYPDKIATFPPVIFMISFLSAELSKLLHVSIQNLSVYMVPILAVLFVIPLVFYLMDLGYPLAAFSSSVTGVLSLIYIARTLIARLRPDCMNLFFPLAIGYFLYLSQFRQPKKSYLYAIIAGIFAQLYYWWYMHEGIILAFAIVYILSFGFTQKTDKFFHIFDPNVYKKRWKESILFLISTNPIILYMGIHNAIFLINVYLIDFFKPTMGVFPNVFVSIAEAARVNLHYLSQLTSGNFIVFLASLVGLALFLIMNFRKFMVFLPLFFIGLMSFKGAERFAMYLAPFLGLGFGYLFDMLVKLNIKKINNVKNVVASIMAIVLTIIPLAPNIVIAEPKITPQLYADFVNLNKITPKSSVIWTWWDYGTAIEFLANRATFHDGQSQIYPKTYFIATSYSDSNPEIAYNTISAISNIGNTGIEKLLKEKNTPQEIRDKIFEGKFNAPLKRPTYFAFTGDEIGKFGWINYFGTWDFKKKKGLFEPIGQLGDCQRKSEDTVFCGLNEINIKKMYLKTPSLKFNINTLAIYKDKKLTIKSLDSDGLYIDVVYLKNSKINVYILQKQPFYSMFNQMYILRDYDPKYFNLVYDNFPTMVLYEVNKEPKQLSK</sequence>
<dbReference type="EMBL" id="FMYU01000012">
    <property type="protein sequence ID" value="SDC92724.1"/>
    <property type="molecule type" value="Genomic_DNA"/>
</dbReference>
<name>A0A1G6QL17_9BACT</name>
<keyword evidence="3" id="KW-0808">Transferase</keyword>
<keyword evidence="1" id="KW-1133">Transmembrane helix</keyword>
<dbReference type="Pfam" id="PF21436">
    <property type="entry name" value="STT3-PglB_core"/>
    <property type="match status" value="1"/>
</dbReference>
<dbReference type="GO" id="GO:0016740">
    <property type="term" value="F:transferase activity"/>
    <property type="evidence" value="ECO:0007669"/>
    <property type="project" value="UniProtKB-KW"/>
</dbReference>
<protein>
    <submittedName>
        <fullName evidence="3">Dolichyl-diphosphooligosaccharide--protein glycosyltransferase</fullName>
    </submittedName>
</protein>
<evidence type="ECO:0000256" key="1">
    <source>
        <dbReference type="SAM" id="Phobius"/>
    </source>
</evidence>
<dbReference type="OrthoDB" id="9796223at2"/>
<feature type="transmembrane region" description="Helical" evidence="1">
    <location>
        <begin position="81"/>
        <end position="99"/>
    </location>
</feature>
<feature type="transmembrane region" description="Helical" evidence="1">
    <location>
        <begin position="385"/>
        <end position="406"/>
    </location>
</feature>
<organism evidence="3 4">
    <name type="scientific">Desulfurella multipotens</name>
    <dbReference type="NCBI Taxonomy" id="79269"/>
    <lineage>
        <taxon>Bacteria</taxon>
        <taxon>Pseudomonadati</taxon>
        <taxon>Campylobacterota</taxon>
        <taxon>Desulfurellia</taxon>
        <taxon>Desulfurellales</taxon>
        <taxon>Desulfurellaceae</taxon>
        <taxon>Desulfurella</taxon>
    </lineage>
</organism>
<gene>
    <name evidence="3" type="ORF">SAMN05660835_01596</name>
</gene>
<dbReference type="Proteomes" id="UP000199411">
    <property type="component" value="Unassembled WGS sequence"/>
</dbReference>
<feature type="domain" description="STT3/PglB/AglB core" evidence="2">
    <location>
        <begin position="430"/>
        <end position="546"/>
    </location>
</feature>
<dbReference type="InterPro" id="IPR048999">
    <property type="entry name" value="STT3-PglB_core"/>
</dbReference>
<evidence type="ECO:0000313" key="3">
    <source>
        <dbReference type="EMBL" id="SDC92724.1"/>
    </source>
</evidence>